<gene>
    <name evidence="2" type="ORF">PROSTU_00830</name>
</gene>
<evidence type="ECO:0000256" key="1">
    <source>
        <dbReference type="SAM" id="Phobius"/>
    </source>
</evidence>
<keyword evidence="1" id="KW-1133">Transmembrane helix</keyword>
<reference evidence="3" key="2">
    <citation type="submission" date="2008-04" db="EMBL/GenBank/DDBJ databases">
        <title>Draft genome sequence of Providencia stuartii(ATCC 25827).</title>
        <authorList>
            <person name="Sudarsanam P."/>
            <person name="Ley R."/>
            <person name="Guruge J."/>
            <person name="Turnbaugh P.J."/>
            <person name="Mahowald M."/>
            <person name="Liep D."/>
            <person name="Gordon J."/>
        </authorList>
    </citation>
    <scope>NUCLEOTIDE SEQUENCE [LARGE SCALE GENOMIC DNA]</scope>
    <source>
        <strain evidence="3">ATCC 25827</strain>
    </source>
</reference>
<evidence type="ECO:0000313" key="2">
    <source>
        <dbReference type="EMBL" id="EDU61188.1"/>
    </source>
</evidence>
<feature type="transmembrane region" description="Helical" evidence="1">
    <location>
        <begin position="12"/>
        <end position="29"/>
    </location>
</feature>
<accession>A0AA87CVY7</accession>
<dbReference type="AlphaFoldDB" id="A0AA87CVY7"/>
<sequence length="42" mass="5044">MLNDLFNLSTSMMRIMVLCVIQRFVYFIAENKFIKVWISVDN</sequence>
<evidence type="ECO:0000313" key="3">
    <source>
        <dbReference type="Proteomes" id="UP000004506"/>
    </source>
</evidence>
<reference evidence="3" key="1">
    <citation type="submission" date="2008-04" db="EMBL/GenBank/DDBJ databases">
        <title>Draft genome sequence of Providencia stuartii (ATCC 25827).</title>
        <authorList>
            <person name="Sudarsanam P."/>
            <person name="Ley R."/>
            <person name="Guruge J."/>
            <person name="Turnbaugh P.J."/>
            <person name="Mahowald M."/>
            <person name="Liep D."/>
            <person name="Gordon J."/>
        </authorList>
    </citation>
    <scope>NUCLEOTIDE SEQUENCE [LARGE SCALE GENOMIC DNA]</scope>
    <source>
        <strain evidence="3">ATCC 25827</strain>
    </source>
</reference>
<reference evidence="2 3" key="3">
    <citation type="submission" date="2008-05" db="EMBL/GenBank/DDBJ databases">
        <authorList>
            <person name="Fulton L."/>
            <person name="Clifton S."/>
            <person name="Fulton B."/>
            <person name="Xu J."/>
            <person name="Minx P."/>
            <person name="Pepin K.H."/>
            <person name="Johnson M."/>
            <person name="Thiruvilangam P."/>
            <person name="Bhonagiri V."/>
            <person name="Nash W.E."/>
            <person name="Mardis E.R."/>
            <person name="Wilson R.K."/>
        </authorList>
    </citation>
    <scope>NUCLEOTIDE SEQUENCE [LARGE SCALE GENOMIC DNA]</scope>
    <source>
        <strain evidence="2 3">ATCC 25827</strain>
    </source>
</reference>
<keyword evidence="1" id="KW-0472">Membrane</keyword>
<name>A0AA87CVY7_PROST</name>
<dbReference type="Proteomes" id="UP000004506">
    <property type="component" value="Unassembled WGS sequence"/>
</dbReference>
<organism evidence="2 3">
    <name type="scientific">Providencia stuartii ATCC 25827</name>
    <dbReference type="NCBI Taxonomy" id="471874"/>
    <lineage>
        <taxon>Bacteria</taxon>
        <taxon>Pseudomonadati</taxon>
        <taxon>Pseudomonadota</taxon>
        <taxon>Gammaproteobacteria</taxon>
        <taxon>Enterobacterales</taxon>
        <taxon>Morganellaceae</taxon>
        <taxon>Providencia</taxon>
    </lineage>
</organism>
<keyword evidence="1" id="KW-0812">Transmembrane</keyword>
<proteinExistence type="predicted"/>
<dbReference type="EMBL" id="ABJD02000080">
    <property type="protein sequence ID" value="EDU61188.1"/>
    <property type="molecule type" value="Genomic_DNA"/>
</dbReference>
<protein>
    <submittedName>
        <fullName evidence="2">Uncharacterized protein</fullName>
    </submittedName>
</protein>
<comment type="caution">
    <text evidence="2">The sequence shown here is derived from an EMBL/GenBank/DDBJ whole genome shotgun (WGS) entry which is preliminary data.</text>
</comment>